<gene>
    <name evidence="3" type="ORF">HMPREF0072_1903</name>
</gene>
<dbReference type="HOGENOM" id="CLU_1118353_0_0_9"/>
<dbReference type="AlphaFoldDB" id="C2BHT3"/>
<dbReference type="Gene3D" id="1.20.5.420">
    <property type="entry name" value="Immunoglobulin FC, subunit C"/>
    <property type="match status" value="1"/>
</dbReference>
<protein>
    <recommendedName>
        <fullName evidence="2">Protein G-related albumin-binding (GA) module domain-containing protein</fullName>
    </recommendedName>
</protein>
<dbReference type="STRING" id="525254.HMPREF0072_1903"/>
<accession>C2BHT3</accession>
<evidence type="ECO:0000256" key="1">
    <source>
        <dbReference type="SAM" id="SignalP"/>
    </source>
</evidence>
<keyword evidence="1" id="KW-0732">Signal</keyword>
<dbReference type="InterPro" id="IPR002988">
    <property type="entry name" value="GA_module"/>
</dbReference>
<feature type="domain" description="Protein G-related albumin-binding (GA) module" evidence="2">
    <location>
        <begin position="101"/>
        <end position="154"/>
    </location>
</feature>
<dbReference type="Pfam" id="PF01468">
    <property type="entry name" value="GA"/>
    <property type="match status" value="1"/>
</dbReference>
<organism evidence="3 4">
    <name type="scientific">Anaerococcus lactolyticus ATCC 51172</name>
    <dbReference type="NCBI Taxonomy" id="525254"/>
    <lineage>
        <taxon>Bacteria</taxon>
        <taxon>Bacillati</taxon>
        <taxon>Bacillota</taxon>
        <taxon>Tissierellia</taxon>
        <taxon>Tissierellales</taxon>
        <taxon>Peptoniphilaceae</taxon>
        <taxon>Anaerococcus</taxon>
    </lineage>
</organism>
<dbReference type="EMBL" id="ABYO01000251">
    <property type="protein sequence ID" value="EEI85518.1"/>
    <property type="molecule type" value="Genomic_DNA"/>
</dbReference>
<proteinExistence type="predicted"/>
<evidence type="ECO:0000313" key="4">
    <source>
        <dbReference type="Proteomes" id="UP000005984"/>
    </source>
</evidence>
<dbReference type="Proteomes" id="UP000005984">
    <property type="component" value="Unassembled WGS sequence"/>
</dbReference>
<feature type="chain" id="PRO_5039197524" description="Protein G-related albumin-binding (GA) module domain-containing protein" evidence="1">
    <location>
        <begin position="23"/>
        <end position="248"/>
    </location>
</feature>
<name>C2BHT3_9FIRM</name>
<sequence>MIIKKKFATVLIFATVFTGLIAGTRNEAYAYYSIEDGKIYGDIVGPFRSMEAVKDAAKKAKEKNPKMDTYEITYFLDYFYYQLEGDASNFGDPLQFDNEEDNKLYATRNKYLPKIDSFSNLTSEEAKKYIDRINGTDDESYMKEIVSEAQKLNNSRNKGKKVVKNVEKKVVKNIEKKETNHKPLTKEEQIEELKKSIEANKTAKKSAENLIAIAPKTVAPVRDKLDNLIKKADDIIKRSEAVLEKIKL</sequence>
<comment type="caution">
    <text evidence="3">The sequence shown here is derived from an EMBL/GenBank/DDBJ whole genome shotgun (WGS) entry which is preliminary data.</text>
</comment>
<evidence type="ECO:0000259" key="2">
    <source>
        <dbReference type="Pfam" id="PF01468"/>
    </source>
</evidence>
<reference evidence="3 4" key="1">
    <citation type="submission" date="2008-10" db="EMBL/GenBank/DDBJ databases">
        <authorList>
            <person name="Qin X."/>
            <person name="Bachman B."/>
            <person name="Battles P."/>
            <person name="Bell A."/>
            <person name="Bess C."/>
            <person name="Bickham C."/>
            <person name="Chaboub L."/>
            <person name="Chen D."/>
            <person name="Coyle M."/>
            <person name="Deiros D.R."/>
            <person name="Dinh H."/>
            <person name="Forbes L."/>
            <person name="Fowler G."/>
            <person name="Francisco L."/>
            <person name="Fu Q."/>
            <person name="Gubbala S."/>
            <person name="Hale W."/>
            <person name="Han Y."/>
            <person name="Hemphill L."/>
            <person name="Highlander S.K."/>
            <person name="Hirani K."/>
            <person name="Hogues M."/>
            <person name="Jackson L."/>
            <person name="Jakkamsetti A."/>
            <person name="Javaid M."/>
            <person name="Jiang H."/>
            <person name="Korchina V."/>
            <person name="Kovar C."/>
            <person name="Lara F."/>
            <person name="Lee S."/>
            <person name="Mata R."/>
            <person name="Mathew T."/>
            <person name="Moen C."/>
            <person name="Morales K."/>
            <person name="Munidasa M."/>
            <person name="Nazareth L."/>
            <person name="Ngo R."/>
            <person name="Nguyen L."/>
            <person name="Okwuonu G."/>
            <person name="Ongeri F."/>
            <person name="Patil S."/>
            <person name="Petrosino J."/>
            <person name="Pham C."/>
            <person name="Pham P."/>
            <person name="Pu L.-L."/>
            <person name="Puazo M."/>
            <person name="Raj R."/>
            <person name="Reid J."/>
            <person name="Rouhana J."/>
            <person name="Saada N."/>
            <person name="Shang Y."/>
            <person name="Simmons D."/>
            <person name="Thornton R."/>
            <person name="Warren J."/>
            <person name="Weissenberger G."/>
            <person name="Zhang J."/>
            <person name="Zhang L."/>
            <person name="Zhou C."/>
            <person name="Zhu D."/>
            <person name="Muzny D."/>
            <person name="Worley K."/>
            <person name="Gibbs R."/>
        </authorList>
    </citation>
    <scope>NUCLEOTIDE SEQUENCE [LARGE SCALE GENOMIC DNA]</scope>
    <source>
        <strain evidence="3 4">ATCC 51172</strain>
    </source>
</reference>
<feature type="signal peptide" evidence="1">
    <location>
        <begin position="1"/>
        <end position="22"/>
    </location>
</feature>
<evidence type="ECO:0000313" key="3">
    <source>
        <dbReference type="EMBL" id="EEI85518.1"/>
    </source>
</evidence>
<dbReference type="RefSeq" id="WP_004829674.1">
    <property type="nucleotide sequence ID" value="NZ_GG666052.1"/>
</dbReference>
<keyword evidence="4" id="KW-1185">Reference proteome</keyword>